<keyword evidence="2" id="KW-0812">Transmembrane</keyword>
<keyword evidence="2" id="KW-1133">Transmembrane helix</keyword>
<feature type="transmembrane region" description="Helical" evidence="2">
    <location>
        <begin position="304"/>
        <end position="327"/>
    </location>
</feature>
<dbReference type="Gramene" id="RZC63261">
    <property type="protein sequence ID" value="RZC63261"/>
    <property type="gene ID" value="C5167_025016"/>
</dbReference>
<dbReference type="InterPro" id="IPR044832">
    <property type="entry name" value="NRP-like"/>
</dbReference>
<evidence type="ECO:0000256" key="2">
    <source>
        <dbReference type="SAM" id="Phobius"/>
    </source>
</evidence>
<dbReference type="PANTHER" id="PTHR46034:SF7">
    <property type="entry name" value="INFLUENZA VIRUS NS1A-BINDING PROTEIN"/>
    <property type="match status" value="1"/>
</dbReference>
<dbReference type="PROSITE" id="PS51222">
    <property type="entry name" value="DCD"/>
    <property type="match status" value="1"/>
</dbReference>
<reference evidence="4 5" key="1">
    <citation type="journal article" date="2018" name="Science">
        <title>The opium poppy genome and morphinan production.</title>
        <authorList>
            <person name="Guo L."/>
            <person name="Winzer T."/>
            <person name="Yang X."/>
            <person name="Li Y."/>
            <person name="Ning Z."/>
            <person name="He Z."/>
            <person name="Teodor R."/>
            <person name="Lu Y."/>
            <person name="Bowser T.A."/>
            <person name="Graham I.A."/>
            <person name="Ye K."/>
        </authorList>
    </citation>
    <scope>NUCLEOTIDE SEQUENCE [LARGE SCALE GENOMIC DNA]</scope>
    <source>
        <strain evidence="5">cv. HN1</strain>
        <tissue evidence="4">Leaves</tissue>
    </source>
</reference>
<keyword evidence="2" id="KW-0472">Membrane</keyword>
<dbReference type="Proteomes" id="UP000316621">
    <property type="component" value="Chromosome 5"/>
</dbReference>
<dbReference type="OrthoDB" id="45365at2759"/>
<protein>
    <recommendedName>
        <fullName evidence="3">DCD domain-containing protein</fullName>
    </recommendedName>
</protein>
<dbReference type="PANTHER" id="PTHR46034">
    <property type="match status" value="1"/>
</dbReference>
<keyword evidence="5" id="KW-1185">Reference proteome</keyword>
<evidence type="ECO:0000256" key="1">
    <source>
        <dbReference type="SAM" id="MobiDB-lite"/>
    </source>
</evidence>
<feature type="compositionally biased region" description="Basic residues" evidence="1">
    <location>
        <begin position="179"/>
        <end position="189"/>
    </location>
</feature>
<dbReference type="AlphaFoldDB" id="A0A4Y7JTI6"/>
<accession>A0A4Y7JTI6</accession>
<dbReference type="SMART" id="SM00767">
    <property type="entry name" value="DCD"/>
    <property type="match status" value="1"/>
</dbReference>
<feature type="region of interest" description="Disordered" evidence="1">
    <location>
        <begin position="179"/>
        <end position="213"/>
    </location>
</feature>
<dbReference type="InterPro" id="IPR013989">
    <property type="entry name" value="Dev_and_cell_death_domain"/>
</dbReference>
<organism evidence="4 5">
    <name type="scientific">Papaver somniferum</name>
    <name type="common">Opium poppy</name>
    <dbReference type="NCBI Taxonomy" id="3469"/>
    <lineage>
        <taxon>Eukaryota</taxon>
        <taxon>Viridiplantae</taxon>
        <taxon>Streptophyta</taxon>
        <taxon>Embryophyta</taxon>
        <taxon>Tracheophyta</taxon>
        <taxon>Spermatophyta</taxon>
        <taxon>Magnoliopsida</taxon>
        <taxon>Ranunculales</taxon>
        <taxon>Papaveraceae</taxon>
        <taxon>Papaveroideae</taxon>
        <taxon>Papaver</taxon>
    </lineage>
</organism>
<evidence type="ECO:0000313" key="4">
    <source>
        <dbReference type="EMBL" id="RZC63261.1"/>
    </source>
</evidence>
<dbReference type="Pfam" id="PF10539">
    <property type="entry name" value="Dev_Cell_Death"/>
    <property type="match status" value="1"/>
</dbReference>
<evidence type="ECO:0000313" key="5">
    <source>
        <dbReference type="Proteomes" id="UP000316621"/>
    </source>
</evidence>
<evidence type="ECO:0000259" key="3">
    <source>
        <dbReference type="PROSITE" id="PS51222"/>
    </source>
</evidence>
<sequence length="330" mass="37581">MGAGRKKKTNPKTNPLPERVVRHPSVNCSVTARNLRTDELGGVILGCTRETMTECLTNKIFGLPAFHISYIRKIKPGLPLFLFNYSDRKMHGIFEATSNGEMNINPCGWSEDGQELTKYPAQVRVCVRMQCKSLLEEQYKPILIDNYYTEDFFWFELDHTQTRNLISLFEPLVIAKKPKRASKHEKKGGRVSEGSKVTQLSKRHKPNVPFKSQAKVQQYSSNWHVLLDLNSDSSEPEEEGQGSSISEDETPLYMGINFEIGSSSATPFEEENEEEVVHRKLLQLVNQREQAKSHSFCRRSVSRWFSAVPLSGYVALVFIALACLRLYSEV</sequence>
<proteinExistence type="predicted"/>
<dbReference type="GO" id="GO:0034976">
    <property type="term" value="P:response to endoplasmic reticulum stress"/>
    <property type="evidence" value="ECO:0007669"/>
    <property type="project" value="InterPro"/>
</dbReference>
<feature type="domain" description="DCD" evidence="3">
    <location>
        <begin position="38"/>
        <end position="171"/>
    </location>
</feature>
<name>A0A4Y7JTI6_PAPSO</name>
<dbReference type="EMBL" id="CM010719">
    <property type="protein sequence ID" value="RZC63261.1"/>
    <property type="molecule type" value="Genomic_DNA"/>
</dbReference>
<gene>
    <name evidence="4" type="ORF">C5167_025016</name>
</gene>